<evidence type="ECO:0008006" key="3">
    <source>
        <dbReference type="Google" id="ProtNLM"/>
    </source>
</evidence>
<evidence type="ECO:0000313" key="2">
    <source>
        <dbReference type="Proteomes" id="UP001596056"/>
    </source>
</evidence>
<reference evidence="2" key="1">
    <citation type="journal article" date="2019" name="Int. J. Syst. Evol. Microbiol.">
        <title>The Global Catalogue of Microorganisms (GCM) 10K type strain sequencing project: providing services to taxonomists for standard genome sequencing and annotation.</title>
        <authorList>
            <consortium name="The Broad Institute Genomics Platform"/>
            <consortium name="The Broad Institute Genome Sequencing Center for Infectious Disease"/>
            <person name="Wu L."/>
            <person name="Ma J."/>
        </authorList>
    </citation>
    <scope>NUCLEOTIDE SEQUENCE [LARGE SCALE GENOMIC DNA]</scope>
    <source>
        <strain evidence="2">KACC 11588</strain>
    </source>
</reference>
<proteinExistence type="predicted"/>
<gene>
    <name evidence="1" type="ORF">ACFPOC_11380</name>
</gene>
<name>A0ABW0SE19_9RHOB</name>
<organism evidence="1 2">
    <name type="scientific">Rubellimicrobium aerolatum</name>
    <dbReference type="NCBI Taxonomy" id="490979"/>
    <lineage>
        <taxon>Bacteria</taxon>
        <taxon>Pseudomonadati</taxon>
        <taxon>Pseudomonadota</taxon>
        <taxon>Alphaproteobacteria</taxon>
        <taxon>Rhodobacterales</taxon>
        <taxon>Roseobacteraceae</taxon>
        <taxon>Rubellimicrobium</taxon>
    </lineage>
</organism>
<dbReference type="EMBL" id="JBHSNA010000009">
    <property type="protein sequence ID" value="MFC5567012.1"/>
    <property type="molecule type" value="Genomic_DNA"/>
</dbReference>
<evidence type="ECO:0000313" key="1">
    <source>
        <dbReference type="EMBL" id="MFC5567012.1"/>
    </source>
</evidence>
<comment type="caution">
    <text evidence="1">The sequence shown here is derived from an EMBL/GenBank/DDBJ whole genome shotgun (WGS) entry which is preliminary data.</text>
</comment>
<keyword evidence="2" id="KW-1185">Reference proteome</keyword>
<protein>
    <recommendedName>
        <fullName evidence="3">Cthe-2314-like HEPN domain-containing protein</fullName>
    </recommendedName>
</protein>
<dbReference type="RefSeq" id="WP_209839683.1">
    <property type="nucleotide sequence ID" value="NZ_JAGGJP010000005.1"/>
</dbReference>
<accession>A0ABW0SE19</accession>
<sequence>MGADLIERQRRALIQATELLWENVEQSVWWGFPGTLSETDKVKRKIRVQYDHYHPVLVALQTSFSGTIVELEQSDVQNVLQYGAARRIGSIYEAVNSFCSTVYPDREQPLQVDESRRLSDSLLLIYVHMMGVFDAFAIALHRMSGADMATAERNSDLLKASFRKQTGLASLENFFLINDRWFRRVKDVMRNRYVHRVPPYIPPSVFTPEDADTYAQLERSMWSAISSGDVSKVDEYRAQQSSLGKFFPYITFIDSNEHVPLLPTVLDDVFRFQVVCLTVFESIIPRLAFRTQR</sequence>
<dbReference type="Proteomes" id="UP001596056">
    <property type="component" value="Unassembled WGS sequence"/>
</dbReference>